<gene>
    <name evidence="3" type="ORF">COLO4_03640</name>
</gene>
<sequence>MDRLIKSVPGMETFLRCRDLPTFCRASDVENNSVAQLVVKQTRKSTEAEALILNTFEELDGPILSQIRTKCPHIYAIGPIHAQLNARLKAKNGELTSSQFANSFWEVDRSCISWLDKQPNQSVIYAGASSIIFLPPSIT</sequence>
<comment type="caution">
    <text evidence="3">The sequence shown here is derived from an EMBL/GenBank/DDBJ whole genome shotgun (WGS) entry which is preliminary data.</text>
</comment>
<evidence type="ECO:0000313" key="4">
    <source>
        <dbReference type="Proteomes" id="UP000187203"/>
    </source>
</evidence>
<comment type="similarity">
    <text evidence="1">Belongs to the UDP-glycosyltransferase family.</text>
</comment>
<keyword evidence="4" id="KW-1185">Reference proteome</keyword>
<evidence type="ECO:0000256" key="1">
    <source>
        <dbReference type="ARBA" id="ARBA00009995"/>
    </source>
</evidence>
<dbReference type="PANTHER" id="PTHR11926:SF1392">
    <property type="entry name" value="GLYCOSYLTRANSFERASE"/>
    <property type="match status" value="1"/>
</dbReference>
<dbReference type="AlphaFoldDB" id="A0A1R3KXQ4"/>
<reference evidence="4" key="1">
    <citation type="submission" date="2013-09" db="EMBL/GenBank/DDBJ databases">
        <title>Corchorus olitorius genome sequencing.</title>
        <authorList>
            <person name="Alam M."/>
            <person name="Haque M.S."/>
            <person name="Islam M.S."/>
            <person name="Emdad E.M."/>
            <person name="Islam M.M."/>
            <person name="Ahmed B."/>
            <person name="Halim A."/>
            <person name="Hossen Q.M.M."/>
            <person name="Hossain M.Z."/>
            <person name="Ahmed R."/>
            <person name="Khan M.M."/>
            <person name="Islam R."/>
            <person name="Rashid M.M."/>
            <person name="Khan S.A."/>
            <person name="Rahman M.S."/>
            <person name="Alam M."/>
            <person name="Yahiya A.S."/>
            <person name="Khan M.S."/>
            <person name="Azam M.S."/>
            <person name="Haque T."/>
            <person name="Lashkar M.Z.H."/>
            <person name="Akhand A.I."/>
            <person name="Morshed G."/>
            <person name="Roy S."/>
            <person name="Uddin K.S."/>
            <person name="Rabeya T."/>
            <person name="Hossain A.S."/>
            <person name="Chowdhury A."/>
            <person name="Snigdha A.R."/>
            <person name="Mortoza M.S."/>
            <person name="Matin S.A."/>
            <person name="Hoque S.M.E."/>
            <person name="Islam M.K."/>
            <person name="Roy D.K."/>
            <person name="Haider R."/>
            <person name="Moosa M.M."/>
            <person name="Elias S.M."/>
            <person name="Hasan A.M."/>
            <person name="Jahan S."/>
            <person name="Shafiuddin M."/>
            <person name="Mahmood N."/>
            <person name="Shommy N.S."/>
        </authorList>
    </citation>
    <scope>NUCLEOTIDE SEQUENCE [LARGE SCALE GENOMIC DNA]</scope>
    <source>
        <strain evidence="4">cv. O-4</strain>
    </source>
</reference>
<keyword evidence="2" id="KW-0808">Transferase</keyword>
<dbReference type="OrthoDB" id="976424at2759"/>
<organism evidence="3 4">
    <name type="scientific">Corchorus olitorius</name>
    <dbReference type="NCBI Taxonomy" id="93759"/>
    <lineage>
        <taxon>Eukaryota</taxon>
        <taxon>Viridiplantae</taxon>
        <taxon>Streptophyta</taxon>
        <taxon>Embryophyta</taxon>
        <taxon>Tracheophyta</taxon>
        <taxon>Spermatophyta</taxon>
        <taxon>Magnoliopsida</taxon>
        <taxon>eudicotyledons</taxon>
        <taxon>Gunneridae</taxon>
        <taxon>Pentapetalae</taxon>
        <taxon>rosids</taxon>
        <taxon>malvids</taxon>
        <taxon>Malvales</taxon>
        <taxon>Malvaceae</taxon>
        <taxon>Grewioideae</taxon>
        <taxon>Apeibeae</taxon>
        <taxon>Corchorus</taxon>
    </lineage>
</organism>
<keyword evidence="2" id="KW-0328">Glycosyltransferase</keyword>
<accession>A0A1R3KXQ4</accession>
<dbReference type="Proteomes" id="UP000187203">
    <property type="component" value="Unassembled WGS sequence"/>
</dbReference>
<evidence type="ECO:0000313" key="3">
    <source>
        <dbReference type="EMBL" id="OMP11866.1"/>
    </source>
</evidence>
<dbReference type="GO" id="GO:0080044">
    <property type="term" value="F:quercetin 7-O-glucosyltransferase activity"/>
    <property type="evidence" value="ECO:0007669"/>
    <property type="project" value="TreeGrafter"/>
</dbReference>
<dbReference type="Gene3D" id="3.40.50.2000">
    <property type="entry name" value="Glycogen Phosphorylase B"/>
    <property type="match status" value="2"/>
</dbReference>
<protein>
    <submittedName>
        <fullName evidence="3">UDP-glucuronosyl/UDP-glucosyltransferase</fullName>
    </submittedName>
</protein>
<dbReference type="PANTHER" id="PTHR11926">
    <property type="entry name" value="GLUCOSYL/GLUCURONOSYL TRANSFERASES"/>
    <property type="match status" value="1"/>
</dbReference>
<name>A0A1R3KXQ4_9ROSI</name>
<dbReference type="STRING" id="93759.A0A1R3KXQ4"/>
<dbReference type="SUPFAM" id="SSF53756">
    <property type="entry name" value="UDP-Glycosyltransferase/glycogen phosphorylase"/>
    <property type="match status" value="1"/>
</dbReference>
<proteinExistence type="inferred from homology"/>
<dbReference type="GO" id="GO:0080043">
    <property type="term" value="F:quercetin 3-O-glucosyltransferase activity"/>
    <property type="evidence" value="ECO:0007669"/>
    <property type="project" value="TreeGrafter"/>
</dbReference>
<evidence type="ECO:0000256" key="2">
    <source>
        <dbReference type="ARBA" id="ARBA00022676"/>
    </source>
</evidence>
<dbReference type="EMBL" id="AWUE01010159">
    <property type="protein sequence ID" value="OMP11866.1"/>
    <property type="molecule type" value="Genomic_DNA"/>
</dbReference>